<accession>A0A081BXB7</accession>
<dbReference type="SUPFAM" id="SSF52151">
    <property type="entry name" value="FabD/lysophospholipase-like"/>
    <property type="match status" value="1"/>
</dbReference>
<comment type="similarity">
    <text evidence="1">Belongs to the NTE family.</text>
</comment>
<dbReference type="SUPFAM" id="SSF52540">
    <property type="entry name" value="P-loop containing nucleoside triphosphate hydrolases"/>
    <property type="match status" value="1"/>
</dbReference>
<dbReference type="PANTHER" id="PTHR14226:SF76">
    <property type="entry name" value="NTE FAMILY PROTEIN RSSA"/>
    <property type="match status" value="1"/>
</dbReference>
<comment type="caution">
    <text evidence="5">Lacks conserved residue(s) required for the propagation of feature annotation.</text>
</comment>
<feature type="short sequence motif" description="DGA/G" evidence="5">
    <location>
        <begin position="546"/>
        <end position="548"/>
    </location>
</feature>
<feature type="domain" description="PNPLA" evidence="7">
    <location>
        <begin position="395"/>
        <end position="559"/>
    </location>
</feature>
<reference evidence="8" key="1">
    <citation type="journal article" date="2015" name="PeerJ">
        <title>First genomic representation of candidate bacterial phylum KSB3 points to enhanced environmental sensing as a trigger of wastewater bulking.</title>
        <authorList>
            <person name="Sekiguchi Y."/>
            <person name="Ohashi A."/>
            <person name="Parks D.H."/>
            <person name="Yamauchi T."/>
            <person name="Tyson G.W."/>
            <person name="Hugenholtz P."/>
        </authorList>
    </citation>
    <scope>NUCLEOTIDE SEQUENCE [LARGE SCALE GENOMIC DNA]</scope>
</reference>
<dbReference type="PROSITE" id="PS50042">
    <property type="entry name" value="CNMP_BINDING_3"/>
    <property type="match status" value="1"/>
</dbReference>
<dbReference type="Gene3D" id="3.40.50.300">
    <property type="entry name" value="P-loop containing nucleotide triphosphate hydrolases"/>
    <property type="match status" value="1"/>
</dbReference>
<evidence type="ECO:0000256" key="3">
    <source>
        <dbReference type="ARBA" id="ARBA00022963"/>
    </source>
</evidence>
<dbReference type="PROSITE" id="PS00888">
    <property type="entry name" value="CNMP_BINDING_1"/>
    <property type="match status" value="1"/>
</dbReference>
<dbReference type="Gene3D" id="2.60.120.10">
    <property type="entry name" value="Jelly Rolls"/>
    <property type="match status" value="1"/>
</dbReference>
<dbReference type="InterPro" id="IPR025669">
    <property type="entry name" value="AAA_dom"/>
</dbReference>
<evidence type="ECO:0000256" key="1">
    <source>
        <dbReference type="ARBA" id="ARBA00006636"/>
    </source>
</evidence>
<feature type="active site" description="Proton acceptor" evidence="5">
    <location>
        <position position="546"/>
    </location>
</feature>
<dbReference type="SUPFAM" id="SSF51206">
    <property type="entry name" value="cAMP-binding domain-like"/>
    <property type="match status" value="1"/>
</dbReference>
<dbReference type="InterPro" id="IPR000595">
    <property type="entry name" value="cNMP-bd_dom"/>
</dbReference>
<dbReference type="Proteomes" id="UP000030661">
    <property type="component" value="Unassembled WGS sequence"/>
</dbReference>
<dbReference type="InterPro" id="IPR016035">
    <property type="entry name" value="Acyl_Trfase/lysoPLipase"/>
</dbReference>
<dbReference type="STRING" id="1499967.U27_03936"/>
<dbReference type="GO" id="GO:0004622">
    <property type="term" value="F:phosphatidylcholine lysophospholipase activity"/>
    <property type="evidence" value="ECO:0007669"/>
    <property type="project" value="UniProtKB-ARBA"/>
</dbReference>
<feature type="active site" description="Nucleophile" evidence="5">
    <location>
        <position position="428"/>
    </location>
</feature>
<dbReference type="Pfam" id="PF13614">
    <property type="entry name" value="AAA_31"/>
    <property type="match status" value="1"/>
</dbReference>
<keyword evidence="2 5" id="KW-0378">Hydrolase</keyword>
<dbReference type="EMBL" id="DF820465">
    <property type="protein sequence ID" value="GAK56972.1"/>
    <property type="molecule type" value="Genomic_DNA"/>
</dbReference>
<evidence type="ECO:0000256" key="2">
    <source>
        <dbReference type="ARBA" id="ARBA00022801"/>
    </source>
</evidence>
<evidence type="ECO:0000313" key="8">
    <source>
        <dbReference type="EMBL" id="GAK56972.1"/>
    </source>
</evidence>
<dbReference type="SMART" id="SM00100">
    <property type="entry name" value="cNMP"/>
    <property type="match status" value="1"/>
</dbReference>
<feature type="short sequence motif" description="GXSXG" evidence="5">
    <location>
        <begin position="426"/>
        <end position="430"/>
    </location>
</feature>
<dbReference type="GO" id="GO:0016042">
    <property type="term" value="P:lipid catabolic process"/>
    <property type="evidence" value="ECO:0007669"/>
    <property type="project" value="UniProtKB-UniRule"/>
</dbReference>
<dbReference type="InterPro" id="IPR050301">
    <property type="entry name" value="NTE"/>
</dbReference>
<dbReference type="HOGENOM" id="CLU_000960_1_3_0"/>
<dbReference type="InterPro" id="IPR002641">
    <property type="entry name" value="PNPLA_dom"/>
</dbReference>
<feature type="domain" description="Cyclic nucleotide-binding" evidence="6">
    <location>
        <begin position="14"/>
        <end position="117"/>
    </location>
</feature>
<evidence type="ECO:0000313" key="9">
    <source>
        <dbReference type="Proteomes" id="UP000030661"/>
    </source>
</evidence>
<evidence type="ECO:0000256" key="4">
    <source>
        <dbReference type="ARBA" id="ARBA00023098"/>
    </source>
</evidence>
<dbReference type="Pfam" id="PF01734">
    <property type="entry name" value="Patatin"/>
    <property type="match status" value="1"/>
</dbReference>
<keyword evidence="4 5" id="KW-0443">Lipid metabolism</keyword>
<evidence type="ECO:0000259" key="6">
    <source>
        <dbReference type="PROSITE" id="PS50042"/>
    </source>
</evidence>
<organism evidence="8">
    <name type="scientific">Vecturithrix granuli</name>
    <dbReference type="NCBI Taxonomy" id="1499967"/>
    <lineage>
        <taxon>Bacteria</taxon>
        <taxon>Candidatus Moduliflexota</taxon>
        <taxon>Candidatus Vecturitrichia</taxon>
        <taxon>Candidatus Vecturitrichales</taxon>
        <taxon>Candidatus Vecturitrichaceae</taxon>
        <taxon>Candidatus Vecturithrix</taxon>
    </lineage>
</organism>
<dbReference type="CDD" id="cd07205">
    <property type="entry name" value="Pat_PNPLA6_PNPLA7_NTE1_like"/>
    <property type="match status" value="1"/>
</dbReference>
<proteinExistence type="inferred from homology"/>
<dbReference type="AlphaFoldDB" id="A0A081BXB7"/>
<dbReference type="PROSITE" id="PS51635">
    <property type="entry name" value="PNPLA"/>
    <property type="match status" value="1"/>
</dbReference>
<evidence type="ECO:0000259" key="7">
    <source>
        <dbReference type="PROSITE" id="PS51635"/>
    </source>
</evidence>
<keyword evidence="3 5" id="KW-0442">Lipid degradation</keyword>
<dbReference type="InterPro" id="IPR018490">
    <property type="entry name" value="cNMP-bd_dom_sf"/>
</dbReference>
<evidence type="ECO:0000256" key="5">
    <source>
        <dbReference type="PROSITE-ProRule" id="PRU01161"/>
    </source>
</evidence>
<name>A0A081BXB7_VECG1</name>
<dbReference type="InterPro" id="IPR018488">
    <property type="entry name" value="cNMP-bd_CS"/>
</dbReference>
<gene>
    <name evidence="8" type="ORF">U27_03936</name>
</gene>
<dbReference type="eggNOG" id="COG1752">
    <property type="taxonomic scope" value="Bacteria"/>
</dbReference>
<keyword evidence="9" id="KW-1185">Reference proteome</keyword>
<dbReference type="eggNOG" id="COG0664">
    <property type="taxonomic scope" value="Bacteria"/>
</dbReference>
<dbReference type="PROSITE" id="PS00889">
    <property type="entry name" value="CNMP_BINDING_2"/>
    <property type="match status" value="1"/>
</dbReference>
<dbReference type="InterPro" id="IPR014710">
    <property type="entry name" value="RmlC-like_jellyroll"/>
</dbReference>
<dbReference type="Pfam" id="PF00027">
    <property type="entry name" value="cNMP_binding"/>
    <property type="match status" value="1"/>
</dbReference>
<dbReference type="PRINTS" id="PR00103">
    <property type="entry name" value="CAMPKINASE"/>
</dbReference>
<dbReference type="Gene3D" id="3.40.1090.10">
    <property type="entry name" value="Cytosolic phospholipase A2 catalytic domain"/>
    <property type="match status" value="1"/>
</dbReference>
<dbReference type="PANTHER" id="PTHR14226">
    <property type="entry name" value="NEUROPATHY TARGET ESTERASE/SWISS CHEESE D.MELANOGASTER"/>
    <property type="match status" value="1"/>
</dbReference>
<sequence length="667" mass="74814">MLTMNEELLRQIPLFESLSKDAREFIARRLKTETFAAGETIVRQGDTGNSLYIITSGIVKVTRREKDGTSLELARLQSGDYFGEMSLLAGQPRSADITTLIDTVTLVLFKQDMDDILQEYPSIAVHFSKVLSKRLRDTSHLQLSSKPTISVVSIYSRSVDPLFQTVFAVNLAASFIRELMKRVLLIDVSSHSDDAMHILRLTHERTMIQQTFSQRDISSESDLSPYIIEHKLGFHLLALGVGVQVRPRLLEKNIRFLLDSIQKDYDYIIINCSKDIHKLIHTALEESDLIIYLTSTSDNAIQRCKKDVDLFKQGYGETHDLMIGVLQEEQQQSIPNGILEETLAPHSFFSIHRNTYIIERFLRTGRPFVYDHPKCDISRGIQRFTRKIGGVRIGLALSSGAARGFAHVGVLKAIETHDIPIDTIAGSSMGALVGGFYAAGINAQELEDIVLSYQDNKRKVRRTIFDLTISRYGLSRGHRLAKFMRHYLGEKTFDDLQIPFIAVATDIRNGLEVILRSGLVWQALRASGSVPVMFEPYYLDGRYLIDGGISNPLPTDILIERGMDIIISCTVNSIKTSSKSTVVTPSDTTQPSTHKKYGVLDALTRSLGIMASSNTMLKSRLADIDIHPNVASIDWIDFHRGKELVYEGELAAEEAMPAILELVHGRR</sequence>
<protein>
    <submittedName>
        <fullName evidence="8">Putative esterase of the alpha-beta hydrolase superfamily</fullName>
    </submittedName>
</protein>
<dbReference type="InterPro" id="IPR027417">
    <property type="entry name" value="P-loop_NTPase"/>
</dbReference>
<dbReference type="CDD" id="cd00038">
    <property type="entry name" value="CAP_ED"/>
    <property type="match status" value="1"/>
</dbReference>